<dbReference type="Proteomes" id="UP000548423">
    <property type="component" value="Unassembled WGS sequence"/>
</dbReference>
<accession>A0A852TLM2</accession>
<dbReference type="Gene3D" id="2.60.120.620">
    <property type="entry name" value="q2cbj1_9rhob like domain"/>
    <property type="match status" value="1"/>
</dbReference>
<comment type="caution">
    <text evidence="1">The sequence shown here is derived from an EMBL/GenBank/DDBJ whole genome shotgun (WGS) entry which is preliminary data.</text>
</comment>
<protein>
    <submittedName>
        <fullName evidence="1">Phytanoyl-CoA hydroxylase</fullName>
        <ecNumber evidence="1">1.14.11.18</ecNumber>
    </submittedName>
</protein>
<name>A0A852TLM2_9BACI</name>
<reference evidence="2" key="1">
    <citation type="submission" date="2020-07" db="EMBL/GenBank/DDBJ databases">
        <authorList>
            <person name="Partida-Martinez L."/>
            <person name="Huntemann M."/>
            <person name="Clum A."/>
            <person name="Wang J."/>
            <person name="Palaniappan K."/>
            <person name="Ritter S."/>
            <person name="Chen I.-M."/>
            <person name="Stamatis D."/>
            <person name="Reddy T."/>
            <person name="O'Malley R."/>
            <person name="Daum C."/>
            <person name="Shapiro N."/>
            <person name="Ivanova N."/>
            <person name="Kyrpides N."/>
            <person name="Woyke T."/>
        </authorList>
    </citation>
    <scope>NUCLEOTIDE SEQUENCE [LARGE SCALE GENOMIC DNA]</scope>
    <source>
        <strain evidence="2">AT2.8</strain>
    </source>
</reference>
<evidence type="ECO:0000313" key="1">
    <source>
        <dbReference type="EMBL" id="NYE08068.1"/>
    </source>
</evidence>
<dbReference type="Pfam" id="PF05721">
    <property type="entry name" value="PhyH"/>
    <property type="match status" value="1"/>
</dbReference>
<dbReference type="SUPFAM" id="SSF51197">
    <property type="entry name" value="Clavaminate synthase-like"/>
    <property type="match status" value="1"/>
</dbReference>
<reference evidence="2" key="2">
    <citation type="submission" date="2020-08" db="EMBL/GenBank/DDBJ databases">
        <title>The Agave Microbiome: Exploring the role of microbial communities in plant adaptations to desert environments.</title>
        <authorList>
            <person name="Partida-Martinez L.P."/>
        </authorList>
    </citation>
    <scope>NUCLEOTIDE SEQUENCE [LARGE SCALE GENOMIC DNA]</scope>
    <source>
        <strain evidence="2">AT2.8</strain>
    </source>
</reference>
<gene>
    <name evidence="1" type="ORF">F4694_004911</name>
</gene>
<dbReference type="GO" id="GO:0005506">
    <property type="term" value="F:iron ion binding"/>
    <property type="evidence" value="ECO:0007669"/>
    <property type="project" value="UniProtKB-ARBA"/>
</dbReference>
<dbReference type="GO" id="GO:0048244">
    <property type="term" value="F:phytanoyl-CoA dioxygenase activity"/>
    <property type="evidence" value="ECO:0007669"/>
    <property type="project" value="UniProtKB-EC"/>
</dbReference>
<dbReference type="AlphaFoldDB" id="A0A852TLM2"/>
<organism evidence="1 2">
    <name type="scientific">Neobacillus niacini</name>
    <dbReference type="NCBI Taxonomy" id="86668"/>
    <lineage>
        <taxon>Bacteria</taxon>
        <taxon>Bacillati</taxon>
        <taxon>Bacillota</taxon>
        <taxon>Bacilli</taxon>
        <taxon>Bacillales</taxon>
        <taxon>Bacillaceae</taxon>
        <taxon>Neobacillus</taxon>
    </lineage>
</organism>
<dbReference type="InterPro" id="IPR008775">
    <property type="entry name" value="Phytyl_CoA_dOase-like"/>
</dbReference>
<sequence>MFESVTFKRTSPLSPEQVKQYEEDGYLVIRNGCSNDLIEVFNSHIYTIRSAEKLPDWAHPRKGHEISDKLRFSVRLFNPHLHDGFSLQMMKLPIIRDTLAQLLGDEAVGIQSMYFYKSPGSPGQAAHQDYYYIDNKPNTLTAAWIAMEDVDEENGCLWVIPGSHKEGLLPHGRVKDVSEHEAWTDETEGADLSKQIPVVMKSGDIVFFHNLLIHSSKKNRTENRWRRSYVCHYIRHDSTIEREDLKNKISLL</sequence>
<dbReference type="EMBL" id="JACCBX010000012">
    <property type="protein sequence ID" value="NYE08068.1"/>
    <property type="molecule type" value="Genomic_DNA"/>
</dbReference>
<proteinExistence type="predicted"/>
<dbReference type="PANTHER" id="PTHR20883">
    <property type="entry name" value="PHYTANOYL-COA DIOXYGENASE DOMAIN CONTAINING 1"/>
    <property type="match status" value="1"/>
</dbReference>
<evidence type="ECO:0000313" key="2">
    <source>
        <dbReference type="Proteomes" id="UP000548423"/>
    </source>
</evidence>
<keyword evidence="1" id="KW-0560">Oxidoreductase</keyword>
<dbReference type="EC" id="1.14.11.18" evidence="1"/>
<dbReference type="PANTHER" id="PTHR20883:SF48">
    <property type="entry name" value="ECTOINE DIOXYGENASE"/>
    <property type="match status" value="1"/>
</dbReference>